<gene>
    <name evidence="3" type="ORF">NYPRO_LOCUS10876</name>
</gene>
<evidence type="ECO:0000256" key="1">
    <source>
        <dbReference type="ARBA" id="ARBA00006609"/>
    </source>
</evidence>
<evidence type="ECO:0000313" key="4">
    <source>
        <dbReference type="Proteomes" id="UP000645828"/>
    </source>
</evidence>
<dbReference type="Proteomes" id="UP000645828">
    <property type="component" value="Unassembled WGS sequence"/>
</dbReference>
<evidence type="ECO:0000313" key="3">
    <source>
        <dbReference type="EMBL" id="CAD7678078.1"/>
    </source>
</evidence>
<dbReference type="EMBL" id="CAJHUB010000680">
    <property type="protein sequence ID" value="CAD7678078.1"/>
    <property type="molecule type" value="Genomic_DNA"/>
</dbReference>
<accession>A0A811YN36</accession>
<comment type="similarity">
    <text evidence="1">Belongs to the PPDPF family.</text>
</comment>
<dbReference type="GO" id="GO:0030154">
    <property type="term" value="P:cell differentiation"/>
    <property type="evidence" value="ECO:0007669"/>
    <property type="project" value="InterPro"/>
</dbReference>
<evidence type="ECO:0000256" key="2">
    <source>
        <dbReference type="SAM" id="MobiDB-lite"/>
    </source>
</evidence>
<proteinExistence type="inferred from homology"/>
<name>A0A811YN36_NYCPR</name>
<feature type="region of interest" description="Disordered" evidence="2">
    <location>
        <begin position="27"/>
        <end position="46"/>
    </location>
</feature>
<dbReference type="AlphaFoldDB" id="A0A811YN36"/>
<dbReference type="InterPro" id="IPR026754">
    <property type="entry name" value="PPDPF"/>
</dbReference>
<dbReference type="PANTHER" id="PTHR14572">
    <property type="entry name" value="PANCREATIC PROGENITOR CELL DIFFERENTIATION AND PROLIFERATION FACTOR"/>
    <property type="match status" value="1"/>
</dbReference>
<sequence>MAALPSHSLLMVTHDSYWCDLGSTSTNSPCRTSEYPGEATPHHPGKSTLSLKAIVLESPECSKCPQASSGMITCDMALEAMRKEPGE</sequence>
<comment type="caution">
    <text evidence="3">The sequence shown here is derived from an EMBL/GenBank/DDBJ whole genome shotgun (WGS) entry which is preliminary data.</text>
</comment>
<keyword evidence="4" id="KW-1185">Reference proteome</keyword>
<protein>
    <submittedName>
        <fullName evidence="3">(raccoon dog) hypothetical protein</fullName>
    </submittedName>
</protein>
<reference evidence="3" key="1">
    <citation type="submission" date="2020-12" db="EMBL/GenBank/DDBJ databases">
        <authorList>
            <consortium name="Molecular Ecology Group"/>
        </authorList>
    </citation>
    <scope>NUCLEOTIDE SEQUENCE</scope>
    <source>
        <strain evidence="3">TBG_1078</strain>
    </source>
</reference>
<organism evidence="3 4">
    <name type="scientific">Nyctereutes procyonoides</name>
    <name type="common">Raccoon dog</name>
    <name type="synonym">Canis procyonoides</name>
    <dbReference type="NCBI Taxonomy" id="34880"/>
    <lineage>
        <taxon>Eukaryota</taxon>
        <taxon>Metazoa</taxon>
        <taxon>Chordata</taxon>
        <taxon>Craniata</taxon>
        <taxon>Vertebrata</taxon>
        <taxon>Euteleostomi</taxon>
        <taxon>Mammalia</taxon>
        <taxon>Eutheria</taxon>
        <taxon>Laurasiatheria</taxon>
        <taxon>Carnivora</taxon>
        <taxon>Caniformia</taxon>
        <taxon>Canidae</taxon>
        <taxon>Nyctereutes</taxon>
    </lineage>
</organism>
<dbReference type="Pfam" id="PF15060">
    <property type="entry name" value="PPDFL"/>
    <property type="match status" value="1"/>
</dbReference>
<dbReference type="PRINTS" id="PR02071">
    <property type="entry name" value="PPDPFACTOR"/>
</dbReference>